<dbReference type="AlphaFoldDB" id="A0A1H6TEJ8"/>
<dbReference type="eggNOG" id="COG2017">
    <property type="taxonomic scope" value="Bacteria"/>
</dbReference>
<dbReference type="InterPro" id="IPR015443">
    <property type="entry name" value="Aldose_1-epimerase"/>
</dbReference>
<keyword evidence="7 8" id="KW-0119">Carbohydrate metabolism</keyword>
<evidence type="ECO:0000256" key="9">
    <source>
        <dbReference type="PIRSR" id="PIRSR005096-1"/>
    </source>
</evidence>
<sequence length="336" mass="37944">MIEVVKSYQDGKKIFRLKNEKISVDVSNFGGTILSIIVKDKEGKQQDVVLGYDHLEDYAHYDGYLGALVGRVANRIAKGTFTLNDKTYQLAINNGPNCLHGGVKGFSYRVFDDEIKNDQLILHYFSPDGEEHFPGNLDLYATYTLDEDALVINYHATSDQDTLINITNHSYFNLNGCPSSIDNHTLQVQAQYFACSDEDGLVTGALRDVDHTPFDFREEKTIGSQIHRDDEQLTIGHGYDHPFIFDSETNQVKLYSPLTGIELTVSTTLPQAQLYSANYLDGRLGKNGKPMNARDALAIETQYMPDSIHKERNSKTILRKGEVYDETTSYRFKVRS</sequence>
<evidence type="ECO:0000256" key="2">
    <source>
        <dbReference type="ARBA" id="ARBA00005028"/>
    </source>
</evidence>
<feature type="active site" description="Proton acceptor" evidence="9">
    <location>
        <position position="300"/>
    </location>
</feature>
<dbReference type="GO" id="GO:0033499">
    <property type="term" value="P:galactose catabolic process via UDP-galactose, Leloir pathway"/>
    <property type="evidence" value="ECO:0007669"/>
    <property type="project" value="TreeGrafter"/>
</dbReference>
<evidence type="ECO:0000256" key="7">
    <source>
        <dbReference type="ARBA" id="ARBA00023277"/>
    </source>
</evidence>
<feature type="binding site" evidence="11">
    <location>
        <begin position="169"/>
        <end position="171"/>
    </location>
    <ligand>
        <name>beta-D-galactose</name>
        <dbReference type="ChEBI" id="CHEBI:27667"/>
    </ligand>
</feature>
<dbReference type="GO" id="GO:0030246">
    <property type="term" value="F:carbohydrate binding"/>
    <property type="evidence" value="ECO:0007669"/>
    <property type="project" value="InterPro"/>
</dbReference>
<evidence type="ECO:0000256" key="5">
    <source>
        <dbReference type="ARBA" id="ARBA00014165"/>
    </source>
</evidence>
<evidence type="ECO:0000256" key="10">
    <source>
        <dbReference type="PIRSR" id="PIRSR005096-2"/>
    </source>
</evidence>
<dbReference type="RefSeq" id="WP_074732049.1">
    <property type="nucleotide sequence ID" value="NZ_FNYK01000024.1"/>
</dbReference>
<dbReference type="OrthoDB" id="9779408at2"/>
<evidence type="ECO:0000256" key="8">
    <source>
        <dbReference type="PIRNR" id="PIRNR005096"/>
    </source>
</evidence>
<dbReference type="CDD" id="cd09019">
    <property type="entry name" value="galactose_mutarotase_like"/>
    <property type="match status" value="1"/>
</dbReference>
<comment type="similarity">
    <text evidence="3 8">Belongs to the aldose epimerase family.</text>
</comment>
<comment type="pathway">
    <text evidence="2 8">Carbohydrate metabolism; hexose metabolism.</text>
</comment>
<dbReference type="PIRSF" id="PIRSF005096">
    <property type="entry name" value="GALM"/>
    <property type="match status" value="1"/>
</dbReference>
<keyword evidence="13" id="KW-1185">Reference proteome</keyword>
<comment type="catalytic activity">
    <reaction evidence="1 8">
        <text>alpha-D-glucose = beta-D-glucose</text>
        <dbReference type="Rhea" id="RHEA:10264"/>
        <dbReference type="ChEBI" id="CHEBI:15903"/>
        <dbReference type="ChEBI" id="CHEBI:17925"/>
        <dbReference type="EC" id="5.1.3.3"/>
    </reaction>
</comment>
<dbReference type="EMBL" id="FNYK01000024">
    <property type="protein sequence ID" value="SEI78489.1"/>
    <property type="molecule type" value="Genomic_DNA"/>
</dbReference>
<dbReference type="UniPathway" id="UPA00242"/>
<keyword evidence="6 8" id="KW-0413">Isomerase</keyword>
<dbReference type="InterPro" id="IPR014718">
    <property type="entry name" value="GH-type_carb-bd"/>
</dbReference>
<dbReference type="GO" id="GO:0006006">
    <property type="term" value="P:glucose metabolic process"/>
    <property type="evidence" value="ECO:0007669"/>
    <property type="project" value="TreeGrafter"/>
</dbReference>
<name>A0A1H6TEJ8_9FIRM</name>
<organism evidence="12 13">
    <name type="scientific">Sharpea azabuensis</name>
    <dbReference type="NCBI Taxonomy" id="322505"/>
    <lineage>
        <taxon>Bacteria</taxon>
        <taxon>Bacillati</taxon>
        <taxon>Bacillota</taxon>
        <taxon>Erysipelotrichia</taxon>
        <taxon>Erysipelotrichales</taxon>
        <taxon>Coprobacillaceae</taxon>
        <taxon>Sharpea</taxon>
    </lineage>
</organism>
<dbReference type="InterPro" id="IPR018052">
    <property type="entry name" value="Ald1_epimerase_CS"/>
</dbReference>
<dbReference type="PANTHER" id="PTHR10091:SF0">
    <property type="entry name" value="GALACTOSE MUTAROTASE"/>
    <property type="match status" value="1"/>
</dbReference>
<dbReference type="Pfam" id="PF01263">
    <property type="entry name" value="Aldose_epim"/>
    <property type="match status" value="1"/>
</dbReference>
<evidence type="ECO:0000313" key="13">
    <source>
        <dbReference type="Proteomes" id="UP000183028"/>
    </source>
</evidence>
<proteinExistence type="inferred from homology"/>
<dbReference type="NCBIfam" id="NF008277">
    <property type="entry name" value="PRK11055.1"/>
    <property type="match status" value="1"/>
</dbReference>
<feature type="binding site" evidence="10">
    <location>
        <position position="240"/>
    </location>
    <ligand>
        <name>beta-D-galactose</name>
        <dbReference type="ChEBI" id="CHEBI:27667"/>
    </ligand>
</feature>
<dbReference type="SUPFAM" id="SSF74650">
    <property type="entry name" value="Galactose mutarotase-like"/>
    <property type="match status" value="1"/>
</dbReference>
<dbReference type="Gene3D" id="2.70.98.10">
    <property type="match status" value="1"/>
</dbReference>
<dbReference type="EC" id="5.1.3.3" evidence="4 8"/>
<accession>A0A1H6TEJ8</accession>
<evidence type="ECO:0000256" key="6">
    <source>
        <dbReference type="ARBA" id="ARBA00023235"/>
    </source>
</evidence>
<evidence type="ECO:0000256" key="1">
    <source>
        <dbReference type="ARBA" id="ARBA00001614"/>
    </source>
</evidence>
<evidence type="ECO:0000256" key="11">
    <source>
        <dbReference type="PIRSR" id="PIRSR005096-3"/>
    </source>
</evidence>
<gene>
    <name evidence="12" type="ORF">SAMN04487834_10245</name>
</gene>
<dbReference type="InterPro" id="IPR008183">
    <property type="entry name" value="Aldose_1/G6P_1-epimerase"/>
</dbReference>
<dbReference type="PANTHER" id="PTHR10091">
    <property type="entry name" value="ALDOSE-1-EPIMERASE"/>
    <property type="match status" value="1"/>
</dbReference>
<dbReference type="InterPro" id="IPR011013">
    <property type="entry name" value="Gal_mutarotase_sf_dom"/>
</dbReference>
<evidence type="ECO:0000256" key="3">
    <source>
        <dbReference type="ARBA" id="ARBA00006206"/>
    </source>
</evidence>
<dbReference type="Proteomes" id="UP000183028">
    <property type="component" value="Unassembled WGS sequence"/>
</dbReference>
<dbReference type="PROSITE" id="PS00545">
    <property type="entry name" value="ALDOSE_1_EPIMERASE"/>
    <property type="match status" value="1"/>
</dbReference>
<feature type="binding site" evidence="11">
    <location>
        <begin position="74"/>
        <end position="75"/>
    </location>
    <ligand>
        <name>beta-D-galactose</name>
        <dbReference type="ChEBI" id="CHEBI:27667"/>
    </ligand>
</feature>
<evidence type="ECO:0000256" key="4">
    <source>
        <dbReference type="ARBA" id="ARBA00013185"/>
    </source>
</evidence>
<feature type="active site" description="Proton donor" evidence="9">
    <location>
        <position position="169"/>
    </location>
</feature>
<dbReference type="STRING" id="322505.SAMN04487836_1229"/>
<evidence type="ECO:0000313" key="12">
    <source>
        <dbReference type="EMBL" id="SEI78489.1"/>
    </source>
</evidence>
<dbReference type="InterPro" id="IPR047215">
    <property type="entry name" value="Galactose_mutarotase-like"/>
</dbReference>
<reference evidence="13" key="1">
    <citation type="submission" date="2016-10" db="EMBL/GenBank/DDBJ databases">
        <authorList>
            <person name="Varghese N."/>
        </authorList>
    </citation>
    <scope>NUCLEOTIDE SEQUENCE [LARGE SCALE GENOMIC DNA]</scope>
    <source>
        <strain evidence="13">DSM 20406</strain>
    </source>
</reference>
<protein>
    <recommendedName>
        <fullName evidence="5 8">Aldose 1-epimerase</fullName>
        <ecNumber evidence="4 8">5.1.3.3</ecNumber>
    </recommendedName>
</protein>
<dbReference type="GO" id="GO:0004034">
    <property type="term" value="F:aldose 1-epimerase activity"/>
    <property type="evidence" value="ECO:0007669"/>
    <property type="project" value="UniProtKB-EC"/>
</dbReference>